<organism evidence="2 3">
    <name type="scientific">Ahrensia kielensis</name>
    <dbReference type="NCBI Taxonomy" id="76980"/>
    <lineage>
        <taxon>Bacteria</taxon>
        <taxon>Pseudomonadati</taxon>
        <taxon>Pseudomonadota</taxon>
        <taxon>Alphaproteobacteria</taxon>
        <taxon>Hyphomicrobiales</taxon>
        <taxon>Ahrensiaceae</taxon>
        <taxon>Ahrensia</taxon>
    </lineage>
</organism>
<dbReference type="InterPro" id="IPR035437">
    <property type="entry name" value="SNase_OB-fold_sf"/>
</dbReference>
<dbReference type="Proteomes" id="UP001477870">
    <property type="component" value="Unassembled WGS sequence"/>
</dbReference>
<gene>
    <name evidence="2" type="ORF">WNY59_06495</name>
</gene>
<keyword evidence="3" id="KW-1185">Reference proteome</keyword>
<dbReference type="Pfam" id="PF00565">
    <property type="entry name" value="SNase"/>
    <property type="match status" value="1"/>
</dbReference>
<name>A0ABU9T525_9HYPH</name>
<dbReference type="InterPro" id="IPR016071">
    <property type="entry name" value="Staphylococal_nuclease_OB-fold"/>
</dbReference>
<dbReference type="EMBL" id="JBBMQO010000003">
    <property type="protein sequence ID" value="MEM5501235.1"/>
    <property type="molecule type" value="Genomic_DNA"/>
</dbReference>
<dbReference type="SMART" id="SM00318">
    <property type="entry name" value="SNc"/>
    <property type="match status" value="1"/>
</dbReference>
<dbReference type="RefSeq" id="WP_342847774.1">
    <property type="nucleotide sequence ID" value="NZ_JBBMQO010000003.1"/>
</dbReference>
<reference evidence="2 3" key="1">
    <citation type="submission" date="2024-03" db="EMBL/GenBank/DDBJ databases">
        <title>Community enrichment and isolation of bacterial strains for fucoidan degradation.</title>
        <authorList>
            <person name="Sichert A."/>
        </authorList>
    </citation>
    <scope>NUCLEOTIDE SEQUENCE [LARGE SCALE GENOMIC DNA]</scope>
    <source>
        <strain evidence="2 3">AS62</strain>
    </source>
</reference>
<evidence type="ECO:0000313" key="2">
    <source>
        <dbReference type="EMBL" id="MEM5501235.1"/>
    </source>
</evidence>
<dbReference type="PANTHER" id="PTHR12302">
    <property type="entry name" value="EBNA2 BINDING PROTEIN P100"/>
    <property type="match status" value="1"/>
</dbReference>
<accession>A0ABU9T525</accession>
<dbReference type="PROSITE" id="PS50830">
    <property type="entry name" value="TNASE_3"/>
    <property type="match status" value="1"/>
</dbReference>
<sequence>MSKRYRKSKKWRAFGYLRLILLFALVAFAASWLEHQSRERLTADFKVVDGDSLKNGDERIRLVGIDAPEIKQICGSPKGDYRCGIEARNFLRTLASRGAPECYVEGKDKYGRLLAECFVGKTSLNAQLVAAGWAVSYGSYGWQERLARHEKRGLWQGEFDRPQDWRATHSGLIDGPSGRIWHGLWRRLSYWFLPEESNI</sequence>
<dbReference type="SUPFAM" id="SSF50199">
    <property type="entry name" value="Staphylococcal nuclease"/>
    <property type="match status" value="1"/>
</dbReference>
<comment type="caution">
    <text evidence="2">The sequence shown here is derived from an EMBL/GenBank/DDBJ whole genome shotgun (WGS) entry which is preliminary data.</text>
</comment>
<proteinExistence type="predicted"/>
<feature type="domain" description="TNase-like" evidence="1">
    <location>
        <begin position="46"/>
        <end position="157"/>
    </location>
</feature>
<dbReference type="PANTHER" id="PTHR12302:SF26">
    <property type="entry name" value="BLR1266 PROTEIN"/>
    <property type="match status" value="1"/>
</dbReference>
<evidence type="ECO:0000313" key="3">
    <source>
        <dbReference type="Proteomes" id="UP001477870"/>
    </source>
</evidence>
<evidence type="ECO:0000259" key="1">
    <source>
        <dbReference type="PROSITE" id="PS50830"/>
    </source>
</evidence>
<protein>
    <submittedName>
        <fullName evidence="2">Thermonuclease family protein</fullName>
    </submittedName>
</protein>
<dbReference type="Gene3D" id="2.40.50.90">
    <property type="match status" value="1"/>
</dbReference>